<proteinExistence type="predicted"/>
<evidence type="ECO:0000256" key="1">
    <source>
        <dbReference type="SAM" id="MobiDB-lite"/>
    </source>
</evidence>
<accession>A0AA35W3K4</accession>
<feature type="region of interest" description="Disordered" evidence="1">
    <location>
        <begin position="103"/>
        <end position="126"/>
    </location>
</feature>
<comment type="caution">
    <text evidence="2">The sequence shown here is derived from an EMBL/GenBank/DDBJ whole genome shotgun (WGS) entry which is preliminary data.</text>
</comment>
<organism evidence="2 3">
    <name type="scientific">Geodia barretti</name>
    <name type="common">Barrett's horny sponge</name>
    <dbReference type="NCBI Taxonomy" id="519541"/>
    <lineage>
        <taxon>Eukaryota</taxon>
        <taxon>Metazoa</taxon>
        <taxon>Porifera</taxon>
        <taxon>Demospongiae</taxon>
        <taxon>Heteroscleromorpha</taxon>
        <taxon>Tetractinellida</taxon>
        <taxon>Astrophorina</taxon>
        <taxon>Geodiidae</taxon>
        <taxon>Geodia</taxon>
    </lineage>
</organism>
<protein>
    <submittedName>
        <fullName evidence="2">Uncharacterized protein</fullName>
    </submittedName>
</protein>
<evidence type="ECO:0000313" key="3">
    <source>
        <dbReference type="Proteomes" id="UP001174909"/>
    </source>
</evidence>
<sequence>MPFKPLSTRKTDVLRTSLNEKTDALQTSLSEKTDALRTSLNEKTDALQTSLNEKTDALQTNLSEKTDALQTSLNELSKTVADMQLQMQRNHYQLMMAILSHSHRSDGRPTFDLPPDFEPTPGDTVE</sequence>
<dbReference type="Proteomes" id="UP001174909">
    <property type="component" value="Unassembled WGS sequence"/>
</dbReference>
<gene>
    <name evidence="2" type="ORF">GBAR_LOCUS576</name>
</gene>
<dbReference type="SUPFAM" id="SSF58113">
    <property type="entry name" value="Apolipoprotein A-I"/>
    <property type="match status" value="1"/>
</dbReference>
<name>A0AA35W3K4_GEOBA</name>
<dbReference type="EMBL" id="CASHTH010000085">
    <property type="protein sequence ID" value="CAI7990893.1"/>
    <property type="molecule type" value="Genomic_DNA"/>
</dbReference>
<evidence type="ECO:0000313" key="2">
    <source>
        <dbReference type="EMBL" id="CAI7990893.1"/>
    </source>
</evidence>
<keyword evidence="3" id="KW-1185">Reference proteome</keyword>
<reference evidence="2" key="1">
    <citation type="submission" date="2023-03" db="EMBL/GenBank/DDBJ databases">
        <authorList>
            <person name="Steffen K."/>
            <person name="Cardenas P."/>
        </authorList>
    </citation>
    <scope>NUCLEOTIDE SEQUENCE</scope>
</reference>
<dbReference type="Gene3D" id="1.20.120.20">
    <property type="entry name" value="Apolipoprotein"/>
    <property type="match status" value="1"/>
</dbReference>
<dbReference type="AlphaFoldDB" id="A0AA35W3K4"/>